<dbReference type="PANTHER" id="PTHR47591">
    <property type="entry name" value="ZINC FINGER PROTEIN ZAT2-RELATED"/>
    <property type="match status" value="1"/>
</dbReference>
<keyword evidence="1" id="KW-0862">Zinc</keyword>
<dbReference type="Proteomes" id="UP000826271">
    <property type="component" value="Unassembled WGS sequence"/>
</dbReference>
<keyword evidence="1" id="KW-0863">Zinc-finger</keyword>
<accession>A0AAV6Y122</accession>
<dbReference type="Pfam" id="PF13912">
    <property type="entry name" value="zf-C2H2_6"/>
    <property type="match status" value="3"/>
</dbReference>
<evidence type="ECO:0000313" key="5">
    <source>
        <dbReference type="Proteomes" id="UP000826271"/>
    </source>
</evidence>
<evidence type="ECO:0000256" key="2">
    <source>
        <dbReference type="SAM" id="MobiDB-lite"/>
    </source>
</evidence>
<evidence type="ECO:0000313" key="4">
    <source>
        <dbReference type="EMBL" id="KAG8386566.1"/>
    </source>
</evidence>
<dbReference type="SUPFAM" id="SSF57667">
    <property type="entry name" value="beta-beta-alpha zinc fingers"/>
    <property type="match status" value="2"/>
</dbReference>
<keyword evidence="5" id="KW-1185">Reference proteome</keyword>
<dbReference type="PROSITE" id="PS50157">
    <property type="entry name" value="ZINC_FINGER_C2H2_2"/>
    <property type="match status" value="3"/>
</dbReference>
<proteinExistence type="predicted"/>
<dbReference type="EMBL" id="WHWC01000003">
    <property type="protein sequence ID" value="KAG8386566.1"/>
    <property type="molecule type" value="Genomic_DNA"/>
</dbReference>
<name>A0AAV6Y122_9LAMI</name>
<dbReference type="InterPro" id="IPR013087">
    <property type="entry name" value="Znf_C2H2_type"/>
</dbReference>
<dbReference type="PANTHER" id="PTHR47591:SF13">
    <property type="entry name" value="OS02G0293900 PROTEIN"/>
    <property type="match status" value="1"/>
</dbReference>
<keyword evidence="1" id="KW-0479">Metal-binding</keyword>
<comment type="caution">
    <text evidence="4">The sequence shown here is derived from an EMBL/GenBank/DDBJ whole genome shotgun (WGS) entry which is preliminary data.</text>
</comment>
<feature type="domain" description="C2H2-type" evidence="3">
    <location>
        <begin position="317"/>
        <end position="344"/>
    </location>
</feature>
<dbReference type="GO" id="GO:0008270">
    <property type="term" value="F:zinc ion binding"/>
    <property type="evidence" value="ECO:0007669"/>
    <property type="project" value="UniProtKB-KW"/>
</dbReference>
<reference evidence="4" key="1">
    <citation type="submission" date="2019-10" db="EMBL/GenBank/DDBJ databases">
        <authorList>
            <person name="Zhang R."/>
            <person name="Pan Y."/>
            <person name="Wang J."/>
            <person name="Ma R."/>
            <person name="Yu S."/>
        </authorList>
    </citation>
    <scope>NUCLEOTIDE SEQUENCE</scope>
    <source>
        <strain evidence="4">LA-IB0</strain>
        <tissue evidence="4">Leaf</tissue>
    </source>
</reference>
<organism evidence="4 5">
    <name type="scientific">Buddleja alternifolia</name>
    <dbReference type="NCBI Taxonomy" id="168488"/>
    <lineage>
        <taxon>Eukaryota</taxon>
        <taxon>Viridiplantae</taxon>
        <taxon>Streptophyta</taxon>
        <taxon>Embryophyta</taxon>
        <taxon>Tracheophyta</taxon>
        <taxon>Spermatophyta</taxon>
        <taxon>Magnoliopsida</taxon>
        <taxon>eudicotyledons</taxon>
        <taxon>Gunneridae</taxon>
        <taxon>Pentapetalae</taxon>
        <taxon>asterids</taxon>
        <taxon>lamiids</taxon>
        <taxon>Lamiales</taxon>
        <taxon>Scrophulariaceae</taxon>
        <taxon>Buddlejeae</taxon>
        <taxon>Buddleja</taxon>
    </lineage>
</organism>
<evidence type="ECO:0000259" key="3">
    <source>
        <dbReference type="PROSITE" id="PS50157"/>
    </source>
</evidence>
<feature type="compositionally biased region" description="Acidic residues" evidence="2">
    <location>
        <begin position="257"/>
        <end position="274"/>
    </location>
</feature>
<dbReference type="Gene3D" id="3.30.160.60">
    <property type="entry name" value="Classic Zinc Finger"/>
    <property type="match status" value="1"/>
</dbReference>
<feature type="domain" description="C2H2-type" evidence="3">
    <location>
        <begin position="50"/>
        <end position="77"/>
    </location>
</feature>
<evidence type="ECO:0000256" key="1">
    <source>
        <dbReference type="PROSITE-ProRule" id="PRU00042"/>
    </source>
</evidence>
<feature type="region of interest" description="Disordered" evidence="2">
    <location>
        <begin position="147"/>
        <end position="173"/>
    </location>
</feature>
<dbReference type="InterPro" id="IPR036236">
    <property type="entry name" value="Znf_C2H2_sf"/>
</dbReference>
<gene>
    <name evidence="4" type="ORF">BUALT_Bualt03G0161700</name>
</gene>
<feature type="region of interest" description="Disordered" evidence="2">
    <location>
        <begin position="351"/>
        <end position="372"/>
    </location>
</feature>
<feature type="region of interest" description="Disordered" evidence="2">
    <location>
        <begin position="245"/>
        <end position="287"/>
    </location>
</feature>
<dbReference type="PROSITE" id="PS00028">
    <property type="entry name" value="ZINC_FINGER_C2H2_1"/>
    <property type="match status" value="3"/>
</dbReference>
<protein>
    <recommendedName>
        <fullName evidence="3">C2H2-type domain-containing protein</fullName>
    </recommendedName>
</protein>
<sequence>MVNDQEEDVDSISNMKKSDVFEEQNKIWVKLKIPKEEEEMKKNYSNDSKRVCNFCNKVFSSGKALGGHMRIHVQRKDVLNFNKKPKVHQPINFKKLQNHPPQIIDFVKKKKKTTMKPTCMICGKDFPSMKSLFGHMRCHPERVWRGINPPPSVAAKNTSTSSSSSLSDDDDDDQMELDLADVEKNRVVDLTESLRGWSVTARRGRRATTAVVASTSEVSSSEDDQLREAVNYLMILKNSQRSVVVNGESDNKSDGQEWVDQEDDHDYSSDDDSVDTNSKAKKKKKKHRKKVKLCDLEIAKTANPNTPPILFPSPDKYRCSVCDKSFPTGQALGGHRSSHNKIKIIIQTSIDQSQNPNPNPNPTIESSSGEASHMGRRILTFDLNEAPPTSMDEIGVESDYSLGNYNYAFN</sequence>
<feature type="domain" description="C2H2-type" evidence="3">
    <location>
        <begin position="117"/>
        <end position="139"/>
    </location>
</feature>
<dbReference type="AlphaFoldDB" id="A0AAV6Y122"/>
<dbReference type="SMART" id="SM00355">
    <property type="entry name" value="ZnF_C2H2"/>
    <property type="match status" value="3"/>
</dbReference>